<evidence type="ECO:0000256" key="3">
    <source>
        <dbReference type="ARBA" id="ARBA00022670"/>
    </source>
</evidence>
<reference evidence="9 10" key="1">
    <citation type="submission" date="2019-07" db="EMBL/GenBank/DDBJ databases">
        <title>Genomic Encyclopedia of Archaeal and Bacterial Type Strains, Phase II (KMG-II): from individual species to whole genera.</title>
        <authorList>
            <person name="Goeker M."/>
        </authorList>
    </citation>
    <scope>NUCLEOTIDE SEQUENCE [LARGE SCALE GENOMIC DNA]</scope>
    <source>
        <strain evidence="9 10">DSM 17527</strain>
    </source>
</reference>
<keyword evidence="7" id="KW-0175">Coiled coil</keyword>
<dbReference type="InterPro" id="IPR023562">
    <property type="entry name" value="ClpP/TepA"/>
</dbReference>
<evidence type="ECO:0000256" key="5">
    <source>
        <dbReference type="ARBA" id="ARBA00022825"/>
    </source>
</evidence>
<feature type="compositionally biased region" description="Basic and acidic residues" evidence="8">
    <location>
        <begin position="347"/>
        <end position="372"/>
    </location>
</feature>
<sequence>MIGVLNIHGIIGEIPDENGNIMQPNVTFLDVVQQVESQKGITQLDVFIKSPGGFVEEGDDTYNYLISLKQKGVRIRTIVEEVCASAAIKILLAGDERLLIDRPEIMIHNPFGAPGEGDADEIEAYYKDLRRMENGIIDFYASTTGTSKEAIKPLMKKETFLTPEQAIEFGFATGFYTKIPLNAVAFSKNLITKSNKMSNTLDKKEAETLVDKLLSGLKNFGKSEKPKNLKVIQDANGTELEFPDLEPDDTPTVGAKTTADAAEYVMPNGETYVVEDGELKEIKPKEEEAPSEEMAALEEKIENLVTELAERDNTIQALQKTNKENSKAIKGFETEFLALKRSIGSSFKHEKGERKEQHQDQKRQVWKKKDQD</sequence>
<dbReference type="GO" id="GO:0006515">
    <property type="term" value="P:protein quality control for misfolded or incompletely synthesized proteins"/>
    <property type="evidence" value="ECO:0007669"/>
    <property type="project" value="TreeGrafter"/>
</dbReference>
<keyword evidence="2" id="KW-0963">Cytoplasm</keyword>
<gene>
    <name evidence="9" type="ORF">BD809_10967</name>
</gene>
<evidence type="ECO:0000313" key="10">
    <source>
        <dbReference type="Proteomes" id="UP000324376"/>
    </source>
</evidence>
<keyword evidence="5" id="KW-0720">Serine protease</keyword>
<dbReference type="GO" id="GO:0004252">
    <property type="term" value="F:serine-type endopeptidase activity"/>
    <property type="evidence" value="ECO:0007669"/>
    <property type="project" value="InterPro"/>
</dbReference>
<organism evidence="9 10">
    <name type="scientific">Aquimarina intermedia</name>
    <dbReference type="NCBI Taxonomy" id="350814"/>
    <lineage>
        <taxon>Bacteria</taxon>
        <taxon>Pseudomonadati</taxon>
        <taxon>Bacteroidota</taxon>
        <taxon>Flavobacteriia</taxon>
        <taxon>Flavobacteriales</taxon>
        <taxon>Flavobacteriaceae</taxon>
        <taxon>Aquimarina</taxon>
    </lineage>
</organism>
<dbReference type="Gene3D" id="3.90.226.10">
    <property type="entry name" value="2-enoyl-CoA Hydratase, Chain A, domain 1"/>
    <property type="match status" value="1"/>
</dbReference>
<dbReference type="GO" id="GO:0009368">
    <property type="term" value="C:endopeptidase Clp complex"/>
    <property type="evidence" value="ECO:0007669"/>
    <property type="project" value="TreeGrafter"/>
</dbReference>
<accession>A0A5S5BWD1</accession>
<dbReference type="PRINTS" id="PR00127">
    <property type="entry name" value="CLPPROTEASEP"/>
</dbReference>
<keyword evidence="10" id="KW-1185">Reference proteome</keyword>
<keyword evidence="4" id="KW-0378">Hydrolase</keyword>
<dbReference type="Proteomes" id="UP000324376">
    <property type="component" value="Unassembled WGS sequence"/>
</dbReference>
<dbReference type="EMBL" id="VNHU01000009">
    <property type="protein sequence ID" value="TYP71485.1"/>
    <property type="molecule type" value="Genomic_DNA"/>
</dbReference>
<dbReference type="SUPFAM" id="SSF52096">
    <property type="entry name" value="ClpP/crotonase"/>
    <property type="match status" value="1"/>
</dbReference>
<dbReference type="OrthoDB" id="1243473at2"/>
<dbReference type="PANTHER" id="PTHR10381">
    <property type="entry name" value="ATP-DEPENDENT CLP PROTEASE PROTEOLYTIC SUBUNIT"/>
    <property type="match status" value="1"/>
</dbReference>
<dbReference type="CDD" id="cd07016">
    <property type="entry name" value="S14_ClpP_1"/>
    <property type="match status" value="1"/>
</dbReference>
<evidence type="ECO:0000256" key="8">
    <source>
        <dbReference type="SAM" id="MobiDB-lite"/>
    </source>
</evidence>
<protein>
    <recommendedName>
        <fullName evidence="6">ATP-dependent Clp protease proteolytic subunit</fullName>
    </recommendedName>
</protein>
<keyword evidence="3 9" id="KW-0645">Protease</keyword>
<feature type="coiled-coil region" evidence="7">
    <location>
        <begin position="294"/>
        <end position="321"/>
    </location>
</feature>
<dbReference type="RefSeq" id="WP_148783380.1">
    <property type="nucleotide sequence ID" value="NZ_VNHU01000009.1"/>
</dbReference>
<dbReference type="PANTHER" id="PTHR10381:SF70">
    <property type="entry name" value="ATP-DEPENDENT CLP PROTEASE PROTEOLYTIC SUBUNIT"/>
    <property type="match status" value="1"/>
</dbReference>
<dbReference type="InterPro" id="IPR001907">
    <property type="entry name" value="ClpP"/>
</dbReference>
<dbReference type="InterPro" id="IPR029045">
    <property type="entry name" value="ClpP/crotonase-like_dom_sf"/>
</dbReference>
<evidence type="ECO:0000256" key="4">
    <source>
        <dbReference type="ARBA" id="ARBA00022801"/>
    </source>
</evidence>
<evidence type="ECO:0000256" key="6">
    <source>
        <dbReference type="RuleBase" id="RU003567"/>
    </source>
</evidence>
<evidence type="ECO:0000256" key="2">
    <source>
        <dbReference type="ARBA" id="ARBA00022490"/>
    </source>
</evidence>
<comment type="similarity">
    <text evidence="1 6">Belongs to the peptidase S14 family.</text>
</comment>
<comment type="caution">
    <text evidence="9">The sequence shown here is derived from an EMBL/GenBank/DDBJ whole genome shotgun (WGS) entry which is preliminary data.</text>
</comment>
<name>A0A5S5BWD1_9FLAO</name>
<dbReference type="GO" id="GO:0051117">
    <property type="term" value="F:ATPase binding"/>
    <property type="evidence" value="ECO:0007669"/>
    <property type="project" value="TreeGrafter"/>
</dbReference>
<evidence type="ECO:0000256" key="1">
    <source>
        <dbReference type="ARBA" id="ARBA00007039"/>
    </source>
</evidence>
<proteinExistence type="inferred from homology"/>
<dbReference type="AlphaFoldDB" id="A0A5S5BWD1"/>
<dbReference type="GO" id="GO:0004176">
    <property type="term" value="F:ATP-dependent peptidase activity"/>
    <property type="evidence" value="ECO:0007669"/>
    <property type="project" value="InterPro"/>
</dbReference>
<feature type="region of interest" description="Disordered" evidence="8">
    <location>
        <begin position="344"/>
        <end position="372"/>
    </location>
</feature>
<evidence type="ECO:0000256" key="7">
    <source>
        <dbReference type="SAM" id="Coils"/>
    </source>
</evidence>
<dbReference type="Pfam" id="PF00574">
    <property type="entry name" value="CLP_protease"/>
    <property type="match status" value="1"/>
</dbReference>
<evidence type="ECO:0000313" key="9">
    <source>
        <dbReference type="EMBL" id="TYP71485.1"/>
    </source>
</evidence>